<comment type="caution">
    <text evidence="1">The sequence shown here is derived from an EMBL/GenBank/DDBJ whole genome shotgun (WGS) entry which is preliminary data.</text>
</comment>
<gene>
    <name evidence="1" type="ORF">B9Q03_13855</name>
</gene>
<dbReference type="EMBL" id="NEXE01000336">
    <property type="protein sequence ID" value="PSN82840.1"/>
    <property type="molecule type" value="Genomic_DNA"/>
</dbReference>
<accession>A0A2R6A8X5</accession>
<reference evidence="1 2" key="1">
    <citation type="submission" date="2017-04" db="EMBL/GenBank/DDBJ databases">
        <title>Novel microbial lineages endemic to geothermal iron-oxide mats fill important gaps in the evolutionary history of Archaea.</title>
        <authorList>
            <person name="Jay Z.J."/>
            <person name="Beam J.P."/>
            <person name="Dlakic M."/>
            <person name="Rusch D.B."/>
            <person name="Kozubal M.A."/>
            <person name="Inskeep W.P."/>
        </authorList>
    </citation>
    <scope>NUCLEOTIDE SEQUENCE [LARGE SCALE GENOMIC DNA]</scope>
    <source>
        <strain evidence="1">OSP_D</strain>
    </source>
</reference>
<organism evidence="1 2">
    <name type="scientific">Candidatus Marsarchaeota G2 archaeon OSP_D</name>
    <dbReference type="NCBI Taxonomy" id="1978157"/>
    <lineage>
        <taxon>Archaea</taxon>
        <taxon>Candidatus Marsarchaeota</taxon>
        <taxon>Candidatus Marsarchaeota group 2</taxon>
    </lineage>
</organism>
<dbReference type="AlphaFoldDB" id="A0A2R6A8X5"/>
<evidence type="ECO:0000313" key="2">
    <source>
        <dbReference type="Proteomes" id="UP000240322"/>
    </source>
</evidence>
<evidence type="ECO:0000313" key="1">
    <source>
        <dbReference type="EMBL" id="PSN82840.1"/>
    </source>
</evidence>
<dbReference type="Proteomes" id="UP000240322">
    <property type="component" value="Unassembled WGS sequence"/>
</dbReference>
<proteinExistence type="predicted"/>
<sequence length="78" mass="9026">MVFAVVVAVDQFLAPRTSHRYDLNGRQREHGSLGQWETPFQDQVEKSIWLRWSLTFLGSSSVTVLENLQTLRGYTRKS</sequence>
<name>A0A2R6A8X5_9ARCH</name>
<protein>
    <submittedName>
        <fullName evidence="1">Uncharacterized protein</fullName>
    </submittedName>
</protein>